<evidence type="ECO:0000256" key="1">
    <source>
        <dbReference type="ARBA" id="ARBA00004429"/>
    </source>
</evidence>
<evidence type="ECO:0000256" key="2">
    <source>
        <dbReference type="ARBA" id="ARBA00022448"/>
    </source>
</evidence>
<proteinExistence type="inferred from homology"/>
<keyword evidence="6 9" id="KW-1133">Transmembrane helix</keyword>
<gene>
    <name evidence="10" type="ORF">EDC62_1184</name>
</gene>
<keyword evidence="3" id="KW-1003">Cell membrane</keyword>
<comment type="caution">
    <text evidence="10">The sequence shown here is derived from an EMBL/GenBank/DDBJ whole genome shotgun (WGS) entry which is preliminary data.</text>
</comment>
<dbReference type="Pfam" id="PF04143">
    <property type="entry name" value="Sulf_transp"/>
    <property type="match status" value="1"/>
</dbReference>
<evidence type="ECO:0000256" key="6">
    <source>
        <dbReference type="ARBA" id="ARBA00022989"/>
    </source>
</evidence>
<reference evidence="10 11" key="1">
    <citation type="submission" date="2018-11" db="EMBL/GenBank/DDBJ databases">
        <title>Genomic Encyclopedia of Type Strains, Phase IV (KMG-IV): sequencing the most valuable type-strain genomes for metagenomic binning, comparative biology and taxonomic classification.</title>
        <authorList>
            <person name="Goeker M."/>
        </authorList>
    </citation>
    <scope>NUCLEOTIDE SEQUENCE [LARGE SCALE GENOMIC DNA]</scope>
    <source>
        <strain evidence="10 11">DSM 101684</strain>
    </source>
</reference>
<evidence type="ECO:0000256" key="5">
    <source>
        <dbReference type="ARBA" id="ARBA00022692"/>
    </source>
</evidence>
<feature type="transmembrane region" description="Helical" evidence="9">
    <location>
        <begin position="87"/>
        <end position="110"/>
    </location>
</feature>
<dbReference type="AlphaFoldDB" id="A0A3N4UL49"/>
<feature type="transmembrane region" description="Helical" evidence="9">
    <location>
        <begin position="122"/>
        <end position="146"/>
    </location>
</feature>
<dbReference type="OrthoDB" id="9794165at2"/>
<evidence type="ECO:0000313" key="11">
    <source>
        <dbReference type="Proteomes" id="UP000272193"/>
    </source>
</evidence>
<feature type="transmembrane region" description="Helical" evidence="9">
    <location>
        <begin position="55"/>
        <end position="75"/>
    </location>
</feature>
<organism evidence="10 11">
    <name type="scientific">Tibeticola sediminis</name>
    <dbReference type="NCBI Taxonomy" id="1917811"/>
    <lineage>
        <taxon>Bacteria</taxon>
        <taxon>Pseudomonadati</taxon>
        <taxon>Pseudomonadota</taxon>
        <taxon>Betaproteobacteria</taxon>
        <taxon>Burkholderiales</taxon>
        <taxon>Comamonadaceae</taxon>
        <taxon>Tibeticola</taxon>
    </lineage>
</organism>
<dbReference type="Proteomes" id="UP000272193">
    <property type="component" value="Unassembled WGS sequence"/>
</dbReference>
<name>A0A3N4UL49_9BURK</name>
<feature type="transmembrane region" description="Helical" evidence="9">
    <location>
        <begin position="342"/>
        <end position="361"/>
    </location>
</feature>
<dbReference type="GO" id="GO:0005886">
    <property type="term" value="C:plasma membrane"/>
    <property type="evidence" value="ECO:0007669"/>
    <property type="project" value="UniProtKB-SubCell"/>
</dbReference>
<evidence type="ECO:0000256" key="3">
    <source>
        <dbReference type="ARBA" id="ARBA00022475"/>
    </source>
</evidence>
<comment type="subcellular location">
    <subcellularLocation>
        <location evidence="1">Cell inner membrane</location>
        <topology evidence="1">Multi-pass membrane protein</topology>
    </subcellularLocation>
</comment>
<feature type="transmembrane region" description="Helical" evidence="9">
    <location>
        <begin position="204"/>
        <end position="223"/>
    </location>
</feature>
<accession>A0A3N4UL49</accession>
<keyword evidence="7 9" id="KW-0472">Membrane</keyword>
<dbReference type="PANTHER" id="PTHR30574:SF1">
    <property type="entry name" value="SULPHUR TRANSPORT DOMAIN-CONTAINING PROTEIN"/>
    <property type="match status" value="1"/>
</dbReference>
<feature type="transmembrane region" description="Helical" evidence="9">
    <location>
        <begin position="274"/>
        <end position="293"/>
    </location>
</feature>
<dbReference type="EMBL" id="RKQL01000002">
    <property type="protein sequence ID" value="RPE70698.1"/>
    <property type="molecule type" value="Genomic_DNA"/>
</dbReference>
<evidence type="ECO:0000256" key="9">
    <source>
        <dbReference type="SAM" id="Phobius"/>
    </source>
</evidence>
<sequence length="372" mass="39098">MFDTLELSTRTALVLWGAFLVSALFGAAARGGRFCTMGAISDAYGIGDWTRLRQWAFAAGVAILGFAGLVQGGWVDPADTVYASDRLYLASTLLGGVLFGFGMVLASGCGSRTLLRIGSGSLKALVVFLVMALAAFATIKGITAVVRVATVDRVVWSVASGTALSDGLAQAVGWPAAYARLLLSFLLGGGLIAWALVDRAFRTPIHVSTSLAVGLSIVGMWFVTGHVGHVLEHPQTLEEVYLATNTGRIEAMTFTGPMAYALDWLIYFSDRGKLLTVGVVSVWGVVVGAWVHALLTRSFRWEGFRTTEDLANHLVGGVLMGVGGVTALGCTIGQGLSGLSTLSANSVLALIGIFAGAIAGLRYQTWRLERMA</sequence>
<keyword evidence="4" id="KW-0997">Cell inner membrane</keyword>
<evidence type="ECO:0000256" key="4">
    <source>
        <dbReference type="ARBA" id="ARBA00022519"/>
    </source>
</evidence>
<feature type="transmembrane region" description="Helical" evidence="9">
    <location>
        <begin position="177"/>
        <end position="197"/>
    </location>
</feature>
<protein>
    <submittedName>
        <fullName evidence="10">Uncharacterized protein</fullName>
    </submittedName>
</protein>
<feature type="transmembrane region" description="Helical" evidence="9">
    <location>
        <begin position="314"/>
        <end position="336"/>
    </location>
</feature>
<dbReference type="PANTHER" id="PTHR30574">
    <property type="entry name" value="INNER MEMBRANE PROTEIN YEDE"/>
    <property type="match status" value="1"/>
</dbReference>
<dbReference type="RefSeq" id="WP_124221539.1">
    <property type="nucleotide sequence ID" value="NZ_RKQL01000002.1"/>
</dbReference>
<keyword evidence="2" id="KW-0813">Transport</keyword>
<evidence type="ECO:0000256" key="7">
    <source>
        <dbReference type="ARBA" id="ARBA00023136"/>
    </source>
</evidence>
<evidence type="ECO:0000313" key="10">
    <source>
        <dbReference type="EMBL" id="RPE70698.1"/>
    </source>
</evidence>
<feature type="transmembrane region" description="Helical" evidence="9">
    <location>
        <begin position="12"/>
        <end position="29"/>
    </location>
</feature>
<evidence type="ECO:0000256" key="8">
    <source>
        <dbReference type="ARBA" id="ARBA00035655"/>
    </source>
</evidence>
<dbReference type="InterPro" id="IPR007272">
    <property type="entry name" value="Sulf_transp_TsuA/YedE"/>
</dbReference>
<comment type="similarity">
    <text evidence="8">Belongs to the TsuA/YedE (TC 9.B.102) family.</text>
</comment>
<keyword evidence="5 9" id="KW-0812">Transmembrane</keyword>
<keyword evidence="11" id="KW-1185">Reference proteome</keyword>